<dbReference type="GO" id="GO:0005886">
    <property type="term" value="C:plasma membrane"/>
    <property type="evidence" value="ECO:0007669"/>
    <property type="project" value="UniProtKB-SubCell"/>
</dbReference>
<keyword evidence="5 8" id="KW-1133">Transmembrane helix</keyword>
<keyword evidence="6 8" id="KW-0472">Membrane</keyword>
<accession>A0A938BS26</accession>
<evidence type="ECO:0000256" key="3">
    <source>
        <dbReference type="ARBA" id="ARBA00022475"/>
    </source>
</evidence>
<evidence type="ECO:0000256" key="7">
    <source>
        <dbReference type="SAM" id="MobiDB-lite"/>
    </source>
</evidence>
<comment type="caution">
    <text evidence="9">The sequence shown here is derived from an EMBL/GenBank/DDBJ whole genome shotgun (WGS) entry which is preliminary data.</text>
</comment>
<organism evidence="9 10">
    <name type="scientific">Eiseniibacteriota bacterium</name>
    <dbReference type="NCBI Taxonomy" id="2212470"/>
    <lineage>
        <taxon>Bacteria</taxon>
        <taxon>Candidatus Eiseniibacteriota</taxon>
    </lineage>
</organism>
<evidence type="ECO:0000313" key="9">
    <source>
        <dbReference type="EMBL" id="MBM3318930.1"/>
    </source>
</evidence>
<dbReference type="GO" id="GO:0008324">
    <property type="term" value="F:monoatomic cation transmembrane transporter activity"/>
    <property type="evidence" value="ECO:0007669"/>
    <property type="project" value="InterPro"/>
</dbReference>
<name>A0A938BS26_UNCEI</name>
<dbReference type="InterPro" id="IPR002758">
    <property type="entry name" value="Cation_antiport_E"/>
</dbReference>
<keyword evidence="4 8" id="KW-0812">Transmembrane</keyword>
<dbReference type="AlphaFoldDB" id="A0A938BS26"/>
<comment type="subcellular location">
    <subcellularLocation>
        <location evidence="1">Cell membrane</location>
        <topology evidence="1">Multi-pass membrane protein</topology>
    </subcellularLocation>
</comment>
<sequence length="210" mass="22974">MDRPAAGEEQGEQRGEGIRARLGAPSRPVQSLLLFLMLSAFWFVLSGKIGVPYFAMMALAVGAVVAMIRDHPFGRRDPSAPFRPAVLPRAIFHLVRYLLWLVWSIARANIDVARLILSPRMRVDPRLLTFQCGLAGPVPQVIMGNSITLTPGTLTIDIRDGRFLVHALVPASAASIASGEVQRAVGRLYSDTPGEAPTLHWHHSITEIEP</sequence>
<feature type="transmembrane region" description="Helical" evidence="8">
    <location>
        <begin position="29"/>
        <end position="45"/>
    </location>
</feature>
<dbReference type="PANTHER" id="PTHR34584:SF1">
    <property type="entry name" value="NA(+)_H(+) ANTIPORTER SUBUNIT E1"/>
    <property type="match status" value="1"/>
</dbReference>
<evidence type="ECO:0000256" key="2">
    <source>
        <dbReference type="ARBA" id="ARBA00006228"/>
    </source>
</evidence>
<dbReference type="Proteomes" id="UP000748308">
    <property type="component" value="Unassembled WGS sequence"/>
</dbReference>
<protein>
    <submittedName>
        <fullName evidence="9">Na+/H+ antiporter subunit E</fullName>
    </submittedName>
</protein>
<dbReference type="Pfam" id="PF01899">
    <property type="entry name" value="MNHE"/>
    <property type="match status" value="1"/>
</dbReference>
<feature type="compositionally biased region" description="Basic and acidic residues" evidence="7">
    <location>
        <begin position="1"/>
        <end position="19"/>
    </location>
</feature>
<evidence type="ECO:0000256" key="5">
    <source>
        <dbReference type="ARBA" id="ARBA00022989"/>
    </source>
</evidence>
<feature type="region of interest" description="Disordered" evidence="7">
    <location>
        <begin position="1"/>
        <end position="20"/>
    </location>
</feature>
<dbReference type="EMBL" id="VGIY01000549">
    <property type="protein sequence ID" value="MBM3318930.1"/>
    <property type="molecule type" value="Genomic_DNA"/>
</dbReference>
<evidence type="ECO:0000313" key="10">
    <source>
        <dbReference type="Proteomes" id="UP000748308"/>
    </source>
</evidence>
<evidence type="ECO:0000256" key="6">
    <source>
        <dbReference type="ARBA" id="ARBA00023136"/>
    </source>
</evidence>
<evidence type="ECO:0000256" key="4">
    <source>
        <dbReference type="ARBA" id="ARBA00022692"/>
    </source>
</evidence>
<evidence type="ECO:0000256" key="8">
    <source>
        <dbReference type="SAM" id="Phobius"/>
    </source>
</evidence>
<feature type="transmembrane region" description="Helical" evidence="8">
    <location>
        <begin position="51"/>
        <end position="69"/>
    </location>
</feature>
<comment type="similarity">
    <text evidence="2">Belongs to the CPA3 antiporters (TC 2.A.63) subunit E family.</text>
</comment>
<gene>
    <name evidence="9" type="ORF">FJY75_13865</name>
</gene>
<keyword evidence="3" id="KW-1003">Cell membrane</keyword>
<dbReference type="PANTHER" id="PTHR34584">
    <property type="entry name" value="NA(+)/H(+) ANTIPORTER SUBUNIT E1"/>
    <property type="match status" value="1"/>
</dbReference>
<evidence type="ECO:0000256" key="1">
    <source>
        <dbReference type="ARBA" id="ARBA00004651"/>
    </source>
</evidence>
<reference evidence="9" key="1">
    <citation type="submission" date="2019-03" db="EMBL/GenBank/DDBJ databases">
        <title>Lake Tanganyika Metagenome-Assembled Genomes (MAGs).</title>
        <authorList>
            <person name="Tran P."/>
        </authorList>
    </citation>
    <scope>NUCLEOTIDE SEQUENCE</scope>
    <source>
        <strain evidence="9">M_DeepCast_400m_m2_100</strain>
    </source>
</reference>
<proteinExistence type="inferred from homology"/>